<accession>A0A397JAM6</accession>
<organism evidence="2 3">
    <name type="scientific">Diversispora epigaea</name>
    <dbReference type="NCBI Taxonomy" id="1348612"/>
    <lineage>
        <taxon>Eukaryota</taxon>
        <taxon>Fungi</taxon>
        <taxon>Fungi incertae sedis</taxon>
        <taxon>Mucoromycota</taxon>
        <taxon>Glomeromycotina</taxon>
        <taxon>Glomeromycetes</taxon>
        <taxon>Diversisporales</taxon>
        <taxon>Diversisporaceae</taxon>
        <taxon>Diversispora</taxon>
    </lineage>
</organism>
<reference evidence="2 3" key="1">
    <citation type="submission" date="2018-08" db="EMBL/GenBank/DDBJ databases">
        <title>Genome and evolution of the arbuscular mycorrhizal fungus Diversispora epigaea (formerly Glomus versiforme) and its bacterial endosymbionts.</title>
        <authorList>
            <person name="Sun X."/>
            <person name="Fei Z."/>
            <person name="Harrison M."/>
        </authorList>
    </citation>
    <scope>NUCLEOTIDE SEQUENCE [LARGE SCALE GENOMIC DNA]</scope>
    <source>
        <strain evidence="2 3">IT104</strain>
    </source>
</reference>
<dbReference type="Proteomes" id="UP000266861">
    <property type="component" value="Unassembled WGS sequence"/>
</dbReference>
<evidence type="ECO:0000256" key="1">
    <source>
        <dbReference type="SAM" id="Coils"/>
    </source>
</evidence>
<dbReference type="STRING" id="1348612.A0A397JAM6"/>
<dbReference type="AlphaFoldDB" id="A0A397JAM6"/>
<dbReference type="EMBL" id="PQFF01000081">
    <property type="protein sequence ID" value="RHZ84122.1"/>
    <property type="molecule type" value="Genomic_DNA"/>
</dbReference>
<evidence type="ECO:0000313" key="2">
    <source>
        <dbReference type="EMBL" id="RHZ84122.1"/>
    </source>
</evidence>
<feature type="coiled-coil region" evidence="1">
    <location>
        <begin position="15"/>
        <end position="74"/>
    </location>
</feature>
<proteinExistence type="predicted"/>
<comment type="caution">
    <text evidence="2">The sequence shown here is derived from an EMBL/GenBank/DDBJ whole genome shotgun (WGS) entry which is preliminary data.</text>
</comment>
<keyword evidence="1" id="KW-0175">Coiled coil</keyword>
<name>A0A397JAM6_9GLOM</name>
<protein>
    <submittedName>
        <fullName evidence="2">Uncharacterized protein</fullName>
    </submittedName>
</protein>
<keyword evidence="3" id="KW-1185">Reference proteome</keyword>
<dbReference type="OrthoDB" id="2397280at2759"/>
<sequence>MLMKPYLITMDLEAKKIEVDEKDKEENTIKEAEQIAVSYGYTIYVVKTIELKAKKIEVDEKDKEENTIKEAEQIAVSYGYTIYVVKTIELSQTQLKFKNLELSHMKN</sequence>
<gene>
    <name evidence="2" type="ORF">Glove_85g64</name>
</gene>
<evidence type="ECO:0000313" key="3">
    <source>
        <dbReference type="Proteomes" id="UP000266861"/>
    </source>
</evidence>